<name>A0A1E5JPU0_9GAMM</name>
<dbReference type="AlphaFoldDB" id="A0A1E5JPU0"/>
<evidence type="ECO:0000313" key="2">
    <source>
        <dbReference type="Proteomes" id="UP000095229"/>
    </source>
</evidence>
<keyword evidence="2" id="KW-1185">Reference proteome</keyword>
<evidence type="ECO:0000313" key="1">
    <source>
        <dbReference type="EMBL" id="OEH46470.1"/>
    </source>
</evidence>
<dbReference type="Proteomes" id="UP000095229">
    <property type="component" value="Unassembled WGS sequence"/>
</dbReference>
<proteinExistence type="predicted"/>
<accession>A0A1E5JPU0</accession>
<organism evidence="1 2">
    <name type="scientific">Legionella parisiensis</name>
    <dbReference type="NCBI Taxonomy" id="45071"/>
    <lineage>
        <taxon>Bacteria</taxon>
        <taxon>Pseudomonadati</taxon>
        <taxon>Pseudomonadota</taxon>
        <taxon>Gammaproteobacteria</taxon>
        <taxon>Legionellales</taxon>
        <taxon>Legionellaceae</taxon>
        <taxon>Legionella</taxon>
    </lineage>
</organism>
<gene>
    <name evidence="1" type="ORF">lpari_02538</name>
</gene>
<comment type="caution">
    <text evidence="1">The sequence shown here is derived from an EMBL/GenBank/DDBJ whole genome shotgun (WGS) entry which is preliminary data.</text>
</comment>
<dbReference type="EMBL" id="LSOG01000068">
    <property type="protein sequence ID" value="OEH46470.1"/>
    <property type="molecule type" value="Genomic_DNA"/>
</dbReference>
<reference evidence="1 2" key="1">
    <citation type="submission" date="2016-02" db="EMBL/GenBank/DDBJ databases">
        <title>Secondary metabolites in Legionella.</title>
        <authorList>
            <person name="Tobias N.J."/>
            <person name="Bode H.B."/>
        </authorList>
    </citation>
    <scope>NUCLEOTIDE SEQUENCE [LARGE SCALE GENOMIC DNA]</scope>
    <source>
        <strain evidence="1 2">DSM 19216</strain>
    </source>
</reference>
<protein>
    <submittedName>
        <fullName evidence="1">Uncharacterized protein</fullName>
    </submittedName>
</protein>
<sequence>MPSVLKRQRAITSFAWNRIYWVTGHSAHPMDVSSPDLGKAILLPLQVFLMP</sequence>